<comment type="similarity">
    <text evidence="1">Belongs to the GSP E family.</text>
</comment>
<dbReference type="PANTHER" id="PTHR30486">
    <property type="entry name" value="TWITCHING MOTILITY PROTEIN PILT"/>
    <property type="match status" value="1"/>
</dbReference>
<dbReference type="PANTHER" id="PTHR30486:SF6">
    <property type="entry name" value="TYPE IV PILUS RETRACTATION ATPASE PILT"/>
    <property type="match status" value="1"/>
</dbReference>
<organism evidence="4 5">
    <name type="scientific">Aeropyrum camini SY1 = JCM 12091</name>
    <dbReference type="NCBI Taxonomy" id="1198449"/>
    <lineage>
        <taxon>Archaea</taxon>
        <taxon>Thermoproteota</taxon>
        <taxon>Thermoprotei</taxon>
        <taxon>Desulfurococcales</taxon>
        <taxon>Desulfurococcaceae</taxon>
        <taxon>Aeropyrum</taxon>
    </lineage>
</organism>
<dbReference type="Gene3D" id="3.30.450.380">
    <property type="match status" value="1"/>
</dbReference>
<accession>U3THN3</accession>
<feature type="domain" description="Bacterial type II secretion system protein E" evidence="3">
    <location>
        <begin position="212"/>
        <end position="437"/>
    </location>
</feature>
<evidence type="ECO:0000256" key="2">
    <source>
        <dbReference type="SAM" id="MobiDB-lite"/>
    </source>
</evidence>
<keyword evidence="5" id="KW-1185">Reference proteome</keyword>
<dbReference type="KEGG" id="acj:ACAM_1385"/>
<dbReference type="Proteomes" id="UP000016887">
    <property type="component" value="Chromosome"/>
</dbReference>
<dbReference type="CDD" id="cd01130">
    <property type="entry name" value="VirB11-like_ATPase"/>
    <property type="match status" value="1"/>
</dbReference>
<dbReference type="STRING" id="1198449.ACAM_1385"/>
<reference evidence="4 5" key="1">
    <citation type="journal article" date="2013" name="Appl. Environ. Microbiol.">
        <title>Variation of the Virus-Related Elements within Syntenic Genomes of the Hyperthermophilic Archaeon Aeropyrum.</title>
        <authorList>
            <person name="Daifuku T."/>
            <person name="Yoshida T."/>
            <person name="Kitamura T."/>
            <person name="Kawaichi S."/>
            <person name="Inoue T."/>
            <person name="Nomura K."/>
            <person name="Yoshida Y."/>
            <person name="Kuno S."/>
            <person name="Sako Y."/>
        </authorList>
    </citation>
    <scope>NUCLEOTIDE SEQUENCE [LARGE SCALE GENOMIC DNA]</scope>
    <source>
        <strain evidence="4 5">SY1</strain>
    </source>
</reference>
<dbReference type="eggNOG" id="arCOG01817">
    <property type="taxonomic scope" value="Archaea"/>
</dbReference>
<evidence type="ECO:0000313" key="5">
    <source>
        <dbReference type="Proteomes" id="UP000016887"/>
    </source>
</evidence>
<evidence type="ECO:0000259" key="3">
    <source>
        <dbReference type="Pfam" id="PF00437"/>
    </source>
</evidence>
<sequence>MRRFLKKLSRLPSSLRSGDKGGRPVSPRQASRGLEESESLDEVIKREEIALRPAIEASLDAKLLRLSVVYKPVKTYSIEDPWARVIILQHKDTGEYLYYVNEVEMNKTEQDTYNRIMEILNWELRHPTEEELKSLPGATIAEKEREFLVRQIKRIVNIYRIRMASDIEEVSWSKILYYMIRNNVGYGPIDVLMKDEYLEDISCDGVGRPVYVWHQEYESIKSNIIFEDERQLDHMILLLAHRAGKHISVAFPVLDAVLPEGHRVAATFRREVSTQGSTFTIRKFKATPLSIVDLIIGGTLSPEIAAYLWLMAEYRMPGIIMGVTGSGKTTTLNAIATLLRPNVKIVTIEDTPEIKLPHENWVQLVSRPSFSVTGESRGEISLYDLVRVSLRYRPDVIIVGEVRGEEAYVLFQALATGHGGLTTIHSETIEAMIRRLTSPPMNIPEGYIPLLKFALAVKRVRLPDPTSPEGHRIVRKVTDVWEITGPSSNEVIEVARWNPFTKEHEHYIENSVAVEEIGKLVGLTKDEVLTEVDRRKLVLIWMAKSGIRRYREVAPIIFKYYYNPNEVYEKAAKELKMDAI</sequence>
<proteinExistence type="inferred from homology"/>
<evidence type="ECO:0000256" key="1">
    <source>
        <dbReference type="ARBA" id="ARBA00006611"/>
    </source>
</evidence>
<dbReference type="RefSeq" id="WP_022542123.1">
    <property type="nucleotide sequence ID" value="NC_022521.1"/>
</dbReference>
<gene>
    <name evidence="4" type="ORF">ACAM_1385</name>
</gene>
<protein>
    <submittedName>
        <fullName evidence="4">Protein kinase</fullName>
    </submittedName>
</protein>
<feature type="region of interest" description="Disordered" evidence="2">
    <location>
        <begin position="1"/>
        <end position="37"/>
    </location>
</feature>
<dbReference type="GO" id="GO:0016301">
    <property type="term" value="F:kinase activity"/>
    <property type="evidence" value="ECO:0007669"/>
    <property type="project" value="UniProtKB-KW"/>
</dbReference>
<dbReference type="Pfam" id="PF00437">
    <property type="entry name" value="T2SSE"/>
    <property type="match status" value="1"/>
</dbReference>
<dbReference type="EMBL" id="AP012489">
    <property type="protein sequence ID" value="BAN90854.1"/>
    <property type="molecule type" value="Genomic_DNA"/>
</dbReference>
<keyword evidence="4" id="KW-0808">Transferase</keyword>
<dbReference type="InterPro" id="IPR001482">
    <property type="entry name" value="T2SS/T4SS_dom"/>
</dbReference>
<dbReference type="AlphaFoldDB" id="U3THN3"/>
<dbReference type="GO" id="GO:0016887">
    <property type="term" value="F:ATP hydrolysis activity"/>
    <property type="evidence" value="ECO:0007669"/>
    <property type="project" value="InterPro"/>
</dbReference>
<name>U3THN3_9CREN</name>
<evidence type="ECO:0000313" key="4">
    <source>
        <dbReference type="EMBL" id="BAN90854.1"/>
    </source>
</evidence>
<keyword evidence="4" id="KW-0418">Kinase</keyword>
<dbReference type="Gene3D" id="3.40.50.300">
    <property type="entry name" value="P-loop containing nucleotide triphosphate hydrolases"/>
    <property type="match status" value="1"/>
</dbReference>
<dbReference type="SUPFAM" id="SSF52540">
    <property type="entry name" value="P-loop containing nucleoside triphosphate hydrolases"/>
    <property type="match status" value="1"/>
</dbReference>
<dbReference type="InterPro" id="IPR050921">
    <property type="entry name" value="T4SS_GSP_E_ATPase"/>
</dbReference>
<dbReference type="InterPro" id="IPR027417">
    <property type="entry name" value="P-loop_NTPase"/>
</dbReference>
<dbReference type="GeneID" id="17110624"/>